<evidence type="ECO:0000256" key="5">
    <source>
        <dbReference type="ARBA" id="ARBA00022490"/>
    </source>
</evidence>
<dbReference type="InterPro" id="IPR029460">
    <property type="entry name" value="DNAPol_HHH"/>
</dbReference>
<dbReference type="InterPro" id="IPR040982">
    <property type="entry name" value="DNA_pol3_finger"/>
</dbReference>
<keyword evidence="9" id="KW-0227">DNA damage</keyword>
<keyword evidence="5" id="KW-0963">Cytoplasm</keyword>
<dbReference type="Gene3D" id="3.20.20.140">
    <property type="entry name" value="Metal-dependent hydrolases"/>
    <property type="match status" value="1"/>
</dbReference>
<comment type="catalytic activity">
    <reaction evidence="12">
        <text>DNA(n) + a 2'-deoxyribonucleoside 5'-triphosphate = DNA(n+1) + diphosphate</text>
        <dbReference type="Rhea" id="RHEA:22508"/>
        <dbReference type="Rhea" id="RHEA-COMP:17339"/>
        <dbReference type="Rhea" id="RHEA-COMP:17340"/>
        <dbReference type="ChEBI" id="CHEBI:33019"/>
        <dbReference type="ChEBI" id="CHEBI:61560"/>
        <dbReference type="ChEBI" id="CHEBI:173112"/>
        <dbReference type="EC" id="2.7.7.7"/>
    </reaction>
</comment>
<dbReference type="CDD" id="cd04485">
    <property type="entry name" value="DnaE_OBF"/>
    <property type="match status" value="1"/>
</dbReference>
<dbReference type="GO" id="GO:0003887">
    <property type="term" value="F:DNA-directed DNA polymerase activity"/>
    <property type="evidence" value="ECO:0007669"/>
    <property type="project" value="UniProtKB-KW"/>
</dbReference>
<dbReference type="Pfam" id="PF02811">
    <property type="entry name" value="PHP"/>
    <property type="match status" value="1"/>
</dbReference>
<evidence type="ECO:0000313" key="16">
    <source>
        <dbReference type="Proteomes" id="UP000676169"/>
    </source>
</evidence>
<protein>
    <recommendedName>
        <fullName evidence="4">Error-prone DNA polymerase</fullName>
        <ecNumber evidence="3">2.7.7.7</ecNumber>
    </recommendedName>
</protein>
<dbReference type="KEGG" id="lamb:KBB96_03035"/>
<evidence type="ECO:0000256" key="11">
    <source>
        <dbReference type="ARBA" id="ARBA00023204"/>
    </source>
</evidence>
<dbReference type="InterPro" id="IPR003141">
    <property type="entry name" value="Pol/His_phosphatase_N"/>
</dbReference>
<dbReference type="Proteomes" id="UP000676169">
    <property type="component" value="Chromosome"/>
</dbReference>
<dbReference type="AlphaFoldDB" id="A0A975J0P3"/>
<dbReference type="Pfam" id="PF14579">
    <property type="entry name" value="HHH_6"/>
    <property type="match status" value="1"/>
</dbReference>
<dbReference type="SUPFAM" id="SSF89550">
    <property type="entry name" value="PHP domain-like"/>
    <property type="match status" value="1"/>
</dbReference>
<dbReference type="GO" id="GO:0006281">
    <property type="term" value="P:DNA repair"/>
    <property type="evidence" value="ECO:0007669"/>
    <property type="project" value="UniProtKB-KW"/>
</dbReference>
<evidence type="ECO:0000313" key="15">
    <source>
        <dbReference type="EMBL" id="QUE51873.1"/>
    </source>
</evidence>
<proteinExistence type="inferred from homology"/>
<accession>A0A975J0P3</accession>
<evidence type="ECO:0000256" key="8">
    <source>
        <dbReference type="ARBA" id="ARBA00022705"/>
    </source>
</evidence>
<dbReference type="PANTHER" id="PTHR32294">
    <property type="entry name" value="DNA POLYMERASE III SUBUNIT ALPHA"/>
    <property type="match status" value="1"/>
</dbReference>
<evidence type="ECO:0000256" key="9">
    <source>
        <dbReference type="ARBA" id="ARBA00022763"/>
    </source>
</evidence>
<dbReference type="GO" id="GO:0008408">
    <property type="term" value="F:3'-5' exonuclease activity"/>
    <property type="evidence" value="ECO:0007669"/>
    <property type="project" value="InterPro"/>
</dbReference>
<dbReference type="Pfam" id="PF17657">
    <property type="entry name" value="DNA_pol3_finger"/>
    <property type="match status" value="1"/>
</dbReference>
<dbReference type="InterPro" id="IPR004365">
    <property type="entry name" value="NA-bd_OB_tRNA"/>
</dbReference>
<comment type="subcellular location">
    <subcellularLocation>
        <location evidence="1">Cytoplasm</location>
    </subcellularLocation>
</comment>
<evidence type="ECO:0000256" key="3">
    <source>
        <dbReference type="ARBA" id="ARBA00012417"/>
    </source>
</evidence>
<dbReference type="Gene3D" id="1.10.150.870">
    <property type="match status" value="1"/>
</dbReference>
<dbReference type="InterPro" id="IPR011708">
    <property type="entry name" value="DNA_pol3_alpha_NTPase_dom"/>
</dbReference>
<gene>
    <name evidence="15" type="ORF">KBB96_03035</name>
</gene>
<evidence type="ECO:0000256" key="6">
    <source>
        <dbReference type="ARBA" id="ARBA00022679"/>
    </source>
</evidence>
<dbReference type="InterPro" id="IPR004805">
    <property type="entry name" value="DnaE2/DnaE/PolC"/>
</dbReference>
<dbReference type="NCBIfam" id="TIGR00594">
    <property type="entry name" value="polc"/>
    <property type="match status" value="1"/>
</dbReference>
<dbReference type="EMBL" id="CP073100">
    <property type="protein sequence ID" value="QUE51873.1"/>
    <property type="molecule type" value="Genomic_DNA"/>
</dbReference>
<feature type="region of interest" description="Disordered" evidence="13">
    <location>
        <begin position="448"/>
        <end position="468"/>
    </location>
</feature>
<keyword evidence="11" id="KW-0234">DNA repair</keyword>
<evidence type="ECO:0000256" key="10">
    <source>
        <dbReference type="ARBA" id="ARBA00022932"/>
    </source>
</evidence>
<keyword evidence="7 15" id="KW-0548">Nucleotidyltransferase</keyword>
<evidence type="ECO:0000256" key="13">
    <source>
        <dbReference type="SAM" id="MobiDB-lite"/>
    </source>
</evidence>
<dbReference type="InterPro" id="IPR016195">
    <property type="entry name" value="Pol/histidinol_Pase-like"/>
</dbReference>
<feature type="domain" description="Polymerase/histidinol phosphatase N-terminal" evidence="14">
    <location>
        <begin position="7"/>
        <end position="74"/>
    </location>
</feature>
<dbReference type="GO" id="GO:0003676">
    <property type="term" value="F:nucleic acid binding"/>
    <property type="evidence" value="ECO:0007669"/>
    <property type="project" value="InterPro"/>
</dbReference>
<keyword evidence="8" id="KW-0235">DNA replication</keyword>
<keyword evidence="16" id="KW-1185">Reference proteome</keyword>
<reference evidence="15" key="1">
    <citation type="submission" date="2021-04" db="EMBL/GenBank/DDBJ databases">
        <title>Luteolibacter sp. 32A isolated from the skin of an Anderson's salamander (Ambystoma andersonii).</title>
        <authorList>
            <person name="Spergser J."/>
            <person name="Busse H.-J."/>
        </authorList>
    </citation>
    <scope>NUCLEOTIDE SEQUENCE</scope>
    <source>
        <strain evidence="15">32A</strain>
    </source>
</reference>
<keyword evidence="6 15" id="KW-0808">Transferase</keyword>
<evidence type="ECO:0000256" key="7">
    <source>
        <dbReference type="ARBA" id="ARBA00022695"/>
    </source>
</evidence>
<comment type="similarity">
    <text evidence="2">Belongs to the DNA polymerase type-C family. DnaE2 subfamily.</text>
</comment>
<keyword evidence="10" id="KW-0239">DNA-directed DNA polymerase</keyword>
<name>A0A975J0P3_9BACT</name>
<evidence type="ECO:0000256" key="1">
    <source>
        <dbReference type="ARBA" id="ARBA00004496"/>
    </source>
</evidence>
<dbReference type="EC" id="2.7.7.7" evidence="3"/>
<evidence type="ECO:0000256" key="12">
    <source>
        <dbReference type="ARBA" id="ARBA00049244"/>
    </source>
</evidence>
<dbReference type="InterPro" id="IPR004013">
    <property type="entry name" value="PHP_dom"/>
</dbReference>
<organism evidence="15 16">
    <name type="scientific">Luteolibacter ambystomatis</name>
    <dbReference type="NCBI Taxonomy" id="2824561"/>
    <lineage>
        <taxon>Bacteria</taxon>
        <taxon>Pseudomonadati</taxon>
        <taxon>Verrucomicrobiota</taxon>
        <taxon>Verrucomicrobiia</taxon>
        <taxon>Verrucomicrobiales</taxon>
        <taxon>Verrucomicrobiaceae</taxon>
        <taxon>Luteolibacter</taxon>
    </lineage>
</organism>
<dbReference type="NCBIfam" id="NF004225">
    <property type="entry name" value="PRK05672.1"/>
    <property type="match status" value="1"/>
</dbReference>
<evidence type="ECO:0000256" key="4">
    <source>
        <dbReference type="ARBA" id="ARBA00017273"/>
    </source>
</evidence>
<dbReference type="Pfam" id="PF01336">
    <property type="entry name" value="tRNA_anti-codon"/>
    <property type="match status" value="1"/>
</dbReference>
<dbReference type="SMART" id="SM00481">
    <property type="entry name" value="POLIIIAc"/>
    <property type="match status" value="1"/>
</dbReference>
<evidence type="ECO:0000256" key="2">
    <source>
        <dbReference type="ARBA" id="ARBA00007391"/>
    </source>
</evidence>
<sequence>MKPIFAGEFHARSAFSFLRGANTPDELVIRALELGYDCLAITDHNGFYGSARANKRRDFLKEDGAGVIRANVGATWEMADGSHLPVLCMDRDGYQSLSRGFTHMHLDGGFVIESGVSGLIALTGDREGPVCRHLLRDNRAAALHEAEKLVALFGRDNVYVEINRHELRDDRRLNRQLVDLAEHLKLRLLACNAPLHVFKTDRLLSDAFACLRNHVTLDEAGHLLAVNGERHLKSPAEMDALFADLPEALENTRHLRDRLEFTLEDLGYRFPDFPDERGQPMSMADQTRRLRELAEAEFNRISPRHTMNGWNQIAKEVDVIHRLGFSGYFLTVHDIVHFAKSQGIFCQGRGSAANSVVCYTLGITAVDPIKNGLLFDRFLVEDQVAWPDVDIDFPSGEKRESVIQYVFQKYGARGAAMTANVISYRSRSAFREMSKVLGFSESIADRFSNEGSSSWKHSPKTAKEKQEDFEQRTSTFLPPSHPRFGALSKLFNAVLGKPRHLGQHSGGIIVCAGRLDSVVPIQRATMPGRAVVQWDKDDCEDLGIVKIDLLGLGTLAAMEDIIEICGKRGVPEVLGGMDLEEPEVFAMMQRADTIGTFQVESRAQMASLPLFKPNSYYDVAMQVAIIRPGPIVGDLVHPLIARRQGKEKIDYIHEDCQDILERTYGVALFQEQVLLMARKMAGFDSRQADKLRRAIAFTRDDERMKRIEAELREGMTRNGHDEEVQEKMAEAISKFALYGFPESHALSFAYLAYASCWLKLHHPAAFYTGLINNQPMGFYSVHTLMQDAKHRGIRFLPVSVVHSGVMTDVVDEKTIRLGLHRVKGLSADTMKRLVDERGKHAFESLEDFLEHARPKDKERRALAKAGALNDLPQVVHRRHALWQSELPIREELLRHENTAPVLPPMAMAERLSADLETQGASTGPHPMKLWRQTNTLRLQRARDLDCQPHGMPVTVGGMVICRQRPGTAKGHCFISLEDETGIANLFVPESTYKLFRLVIVTEGYLLAEGRVQRRGDSLPTVYVTSIRSLPGFDPTHGTSSHDFH</sequence>
<dbReference type="GO" id="GO:0006260">
    <property type="term" value="P:DNA replication"/>
    <property type="evidence" value="ECO:0007669"/>
    <property type="project" value="UniProtKB-KW"/>
</dbReference>
<evidence type="ECO:0000259" key="14">
    <source>
        <dbReference type="SMART" id="SM00481"/>
    </source>
</evidence>
<dbReference type="PANTHER" id="PTHR32294:SF4">
    <property type="entry name" value="ERROR-PRONE DNA POLYMERASE"/>
    <property type="match status" value="1"/>
</dbReference>
<dbReference type="Pfam" id="PF07733">
    <property type="entry name" value="DNA_pol3_alpha"/>
    <property type="match status" value="1"/>
</dbReference>
<dbReference type="RefSeq" id="WP_211632110.1">
    <property type="nucleotide sequence ID" value="NZ_CP073100.1"/>
</dbReference>
<dbReference type="GO" id="GO:0005737">
    <property type="term" value="C:cytoplasm"/>
    <property type="evidence" value="ECO:0007669"/>
    <property type="project" value="UniProtKB-SubCell"/>
</dbReference>